<evidence type="ECO:0000259" key="8">
    <source>
        <dbReference type="Pfam" id="PF04095"/>
    </source>
</evidence>
<accession>Q4SWN2</accession>
<proteinExistence type="inferred from homology"/>
<reference evidence="9" key="2">
    <citation type="submission" date="2004-02" db="EMBL/GenBank/DDBJ databases">
        <authorList>
            <consortium name="Genoscope"/>
            <consortium name="Whitehead Institute Centre for Genome Research"/>
        </authorList>
    </citation>
    <scope>NUCLEOTIDE SEQUENCE</scope>
</reference>
<dbReference type="InterPro" id="IPR013785">
    <property type="entry name" value="Aldolase_TIM"/>
</dbReference>
<dbReference type="Gene3D" id="3.20.20.70">
    <property type="entry name" value="Aldolase class I"/>
    <property type="match status" value="1"/>
</dbReference>
<evidence type="ECO:0000256" key="4">
    <source>
        <dbReference type="ARBA" id="ARBA00022679"/>
    </source>
</evidence>
<dbReference type="InterPro" id="IPR041525">
    <property type="entry name" value="N/Namide_PRibTrfase"/>
</dbReference>
<gene>
    <name evidence="9" type="ORF">GSTENG00011404001</name>
</gene>
<evidence type="ECO:0000256" key="6">
    <source>
        <dbReference type="ARBA" id="ARBA00035024"/>
    </source>
</evidence>
<dbReference type="OrthoDB" id="193380at2759"/>
<evidence type="ECO:0000313" key="9">
    <source>
        <dbReference type="EMBL" id="CAF94950.1"/>
    </source>
</evidence>
<reference evidence="9" key="1">
    <citation type="journal article" date="2004" name="Nature">
        <title>Genome duplication in the teleost fish Tetraodon nigroviridis reveals the early vertebrate proto-karyotype.</title>
        <authorList>
            <person name="Jaillon O."/>
            <person name="Aury J.-M."/>
            <person name="Brunet F."/>
            <person name="Petit J.-L."/>
            <person name="Stange-Thomann N."/>
            <person name="Mauceli E."/>
            <person name="Bouneau L."/>
            <person name="Fischer C."/>
            <person name="Ozouf-Costaz C."/>
            <person name="Bernot A."/>
            <person name="Nicaud S."/>
            <person name="Jaffe D."/>
            <person name="Fisher S."/>
            <person name="Lutfalla G."/>
            <person name="Dossat C."/>
            <person name="Segurens B."/>
            <person name="Dasilva C."/>
            <person name="Salanoubat M."/>
            <person name="Levy M."/>
            <person name="Boudet N."/>
            <person name="Castellano S."/>
            <person name="Anthouard V."/>
            <person name="Jubin C."/>
            <person name="Castelli V."/>
            <person name="Katinka M."/>
            <person name="Vacherie B."/>
            <person name="Biemont C."/>
            <person name="Skalli Z."/>
            <person name="Cattolico L."/>
            <person name="Poulain J."/>
            <person name="De Berardinis V."/>
            <person name="Cruaud C."/>
            <person name="Duprat S."/>
            <person name="Brottier P."/>
            <person name="Coutanceau J.-P."/>
            <person name="Gouzy J."/>
            <person name="Parra G."/>
            <person name="Lardier G."/>
            <person name="Chapple C."/>
            <person name="McKernan K.J."/>
            <person name="McEwan P."/>
            <person name="Bosak S."/>
            <person name="Kellis M."/>
            <person name="Volff J.-N."/>
            <person name="Guigo R."/>
            <person name="Zody M.C."/>
            <person name="Mesirov J."/>
            <person name="Lindblad-Toh K."/>
            <person name="Birren B."/>
            <person name="Nusbaum C."/>
            <person name="Kahn D."/>
            <person name="Robinson-Rechavi M."/>
            <person name="Laudet V."/>
            <person name="Schachter V."/>
            <person name="Quetier F."/>
            <person name="Saurin W."/>
            <person name="Scarpelli C."/>
            <person name="Wincker P."/>
            <person name="Lander E.S."/>
            <person name="Weissenbach J."/>
            <person name="Roest Crollius H."/>
        </authorList>
    </citation>
    <scope>NUCLEOTIDE SEQUENCE [LARGE SCALE GENOMIC DNA]</scope>
</reference>
<keyword evidence="3" id="KW-0328">Glycosyltransferase</keyword>
<dbReference type="PANTHER" id="PTHR43816">
    <property type="entry name" value="NICOTINAMIDE PHOSPHORIBOSYLTRANSFERASE"/>
    <property type="match status" value="1"/>
</dbReference>
<keyword evidence="4" id="KW-0808">Transferase</keyword>
<dbReference type="EC" id="2.4.2.12" evidence="6"/>
<name>Q4SWN2_TETNG</name>
<comment type="pathway">
    <text evidence="5">Cofactor biosynthesis; NAD(+) biosynthesis; nicotinamide D-ribonucleotide from 5-phospho-alpha-D-ribose 1-diphosphate and nicotinamide: step 1/1.</text>
</comment>
<dbReference type="UniPathway" id="UPA00253"/>
<dbReference type="GO" id="GO:0009435">
    <property type="term" value="P:NAD+ biosynthetic process"/>
    <property type="evidence" value="ECO:0007669"/>
    <property type="project" value="UniProtKB-UniPathway"/>
</dbReference>
<feature type="non-terminal residue" evidence="9">
    <location>
        <position position="117"/>
    </location>
</feature>
<keyword evidence="2" id="KW-0662">Pyridine nucleotide biosynthesis</keyword>
<dbReference type="EMBL" id="CAAE01013604">
    <property type="protein sequence ID" value="CAF94950.1"/>
    <property type="molecule type" value="Genomic_DNA"/>
</dbReference>
<dbReference type="GO" id="GO:0047280">
    <property type="term" value="F:nicotinamide phosphoribosyltransferase activity"/>
    <property type="evidence" value="ECO:0007669"/>
    <property type="project" value="UniProtKB-EC"/>
</dbReference>
<dbReference type="Pfam" id="PF04095">
    <property type="entry name" value="NAPRTase"/>
    <property type="match status" value="1"/>
</dbReference>
<evidence type="ECO:0000256" key="1">
    <source>
        <dbReference type="ARBA" id="ARBA00010897"/>
    </source>
</evidence>
<comment type="similarity">
    <text evidence="1">Belongs to the NAPRTase family.</text>
</comment>
<comment type="caution">
    <text evidence="9">The sequence shown here is derived from an EMBL/GenBank/DDBJ whole genome shotgun (WGS) entry which is preliminary data.</text>
</comment>
<evidence type="ECO:0000256" key="2">
    <source>
        <dbReference type="ARBA" id="ARBA00022642"/>
    </source>
</evidence>
<dbReference type="AlphaFoldDB" id="Q4SWN2"/>
<evidence type="ECO:0000256" key="3">
    <source>
        <dbReference type="ARBA" id="ARBA00022676"/>
    </source>
</evidence>
<organism evidence="9">
    <name type="scientific">Tetraodon nigroviridis</name>
    <name type="common">Spotted green pufferfish</name>
    <name type="synonym">Chelonodon nigroviridis</name>
    <dbReference type="NCBI Taxonomy" id="99883"/>
    <lineage>
        <taxon>Eukaryota</taxon>
        <taxon>Metazoa</taxon>
        <taxon>Chordata</taxon>
        <taxon>Craniata</taxon>
        <taxon>Vertebrata</taxon>
        <taxon>Euteleostomi</taxon>
        <taxon>Actinopterygii</taxon>
        <taxon>Neopterygii</taxon>
        <taxon>Teleostei</taxon>
        <taxon>Neoteleostei</taxon>
        <taxon>Acanthomorphata</taxon>
        <taxon>Eupercaria</taxon>
        <taxon>Tetraodontiformes</taxon>
        <taxon>Tetradontoidea</taxon>
        <taxon>Tetraodontidae</taxon>
        <taxon>Tetraodon</taxon>
    </lineage>
</organism>
<dbReference type="PANTHER" id="PTHR43816:SF1">
    <property type="entry name" value="NICOTINAMIDE PHOSPHORIBOSYLTRANSFERASE"/>
    <property type="match status" value="1"/>
</dbReference>
<evidence type="ECO:0000256" key="5">
    <source>
        <dbReference type="ARBA" id="ARBA00035007"/>
    </source>
</evidence>
<dbReference type="SUPFAM" id="SSF51690">
    <property type="entry name" value="Nicotinate/Quinolinate PRTase C-terminal domain-like"/>
    <property type="match status" value="1"/>
</dbReference>
<evidence type="ECO:0000256" key="7">
    <source>
        <dbReference type="ARBA" id="ARBA00035036"/>
    </source>
</evidence>
<dbReference type="InterPro" id="IPR016471">
    <property type="entry name" value="Nicotinamide_PRibTrfase"/>
</dbReference>
<protein>
    <recommendedName>
        <fullName evidence="7">Nicotinamide phosphoribosyltransferase</fullName>
        <ecNumber evidence="6">2.4.2.12</ecNumber>
    </recommendedName>
</protein>
<sequence length="117" mass="13151">MEEMPLSTVFTSVPVFVVSDSYDIYNACEKIWTEDLRSLVETDNANAPLVVRPDSGNPLDTVLMVLEKLGKKFFQWKTQGYKVLPPYIRTIQGDGVDINTLQEVVAGMKGHKWSIDA</sequence>
<dbReference type="InterPro" id="IPR036068">
    <property type="entry name" value="Nicotinate_pribotase-like_C"/>
</dbReference>
<dbReference type="KEGG" id="tng:GSTEN00011404G001"/>
<feature type="domain" description="Nicotinate/nicotinamide phosphoribosyltransferase" evidence="8">
    <location>
        <begin position="19"/>
        <end position="114"/>
    </location>
</feature>